<dbReference type="PANTHER" id="PTHR37066">
    <property type="entry name" value="HELICASE-ASSOCIATED"/>
    <property type="match status" value="1"/>
</dbReference>
<protein>
    <recommendedName>
        <fullName evidence="1">Helicase-associated domain-containing protein</fullName>
    </recommendedName>
</protein>
<dbReference type="Proteomes" id="UP000030762">
    <property type="component" value="Unassembled WGS sequence"/>
</dbReference>
<organism evidence="2 3">
    <name type="scientific">Saprolegnia diclina (strain VS20)</name>
    <dbReference type="NCBI Taxonomy" id="1156394"/>
    <lineage>
        <taxon>Eukaryota</taxon>
        <taxon>Sar</taxon>
        <taxon>Stramenopiles</taxon>
        <taxon>Oomycota</taxon>
        <taxon>Saprolegniomycetes</taxon>
        <taxon>Saprolegniales</taxon>
        <taxon>Saprolegniaceae</taxon>
        <taxon>Saprolegnia</taxon>
    </lineage>
</organism>
<dbReference type="EMBL" id="JH767143">
    <property type="protein sequence ID" value="EQC37712.1"/>
    <property type="molecule type" value="Genomic_DNA"/>
</dbReference>
<name>T0S4N9_SAPDV</name>
<feature type="domain" description="Helicase-associated" evidence="1">
    <location>
        <begin position="163"/>
        <end position="232"/>
    </location>
</feature>
<proteinExistence type="predicted"/>
<dbReference type="OMA" id="LTWHASE"/>
<dbReference type="RefSeq" id="XP_008608645.1">
    <property type="nucleotide sequence ID" value="XM_008610423.1"/>
</dbReference>
<dbReference type="PANTHER" id="PTHR37066:SF1">
    <property type="entry name" value="LNS2_PITP DOMAIN-CONTAINING PROTEIN"/>
    <property type="match status" value="1"/>
</dbReference>
<dbReference type="eggNOG" id="ENOG502SMT0">
    <property type="taxonomic scope" value="Eukaryota"/>
</dbReference>
<keyword evidence="3" id="KW-1185">Reference proteome</keyword>
<sequence length="937" mass="104669">MQQRKRAGPRQLLELVKITHAVQSLTSSYTYLPRRYTVPAEAPWPTSLRGKTVNLTTFCTAYAQHKLPPSMQSALDAMNFVYDLRDLKWAQHLMALRAYKAISGDLDVPADFVVPSNDAAWPRDIWGLKLGRVLSSLRAKITELPDARQRQLQSIGLLATYDSWYDTLLALQVYKNLHGHMRVPRTFEVPGDSPEWPDDLWHMKLGMKVAYLRARAEKLPPAKRAQLDDLGFLWCGAVEWDLLRQALVTYKALHGHTRMPANFTIPASDAQWAPELWHLPLGEEVHALQTSTTLSSDQVAELEALGVLGILQPKTIDWPTKLAALTIYHGLHGHANVPHRFKVPDRSALWPQRFWQLKLGAVVQGLRHSPPPSADKMDALANLGFAWTVSAYSWENKLVALHSFGRLHGHLRVPGGFVVPSDKAWPTSTWTLKLGHIVSGFRRNRRRLTLAMRAQLDALGFLWHEALHWTTFVAAVAAFHALHGHANVPCSFVVPATKISSTKKDSNKSDDDDDALWPASAAGLPIGRSLRRLRALAHAGFLDVAKKAALEAVGVRWRHEATATVPIHAALTIYHRIHGHVRVPPTFLVPPVDSAWPQTLWRFRLGAYVELLRCAEDGVASSLIAELTALGVTHWNSAVDAQWSTVFAALSLAKSQEGHLDLPSRLLLPVECDLSSAASTVSLEPDTAGIDVGGLVARLRALRYLLPRDRRRELEALGFQWASPAADDVLRVYRQLHGDVDVPPSYCVPTLDPRWPVEMAGYPLSYRLHHAVASSSPPNSTYATEPSWALEVGALQVYMRQHRSPDVPSDFVVPCDDLRWPSALWRLPLGALALTWHASEPYLPFAQWRDLTDAGFPWAPLDVDWDVAYAALSTYARLHSTHWRDVPWTLTVRRGDTAWPSETWGFRVGYFVAKLRAHDVVLLPTEWAIVEALGVLS</sequence>
<dbReference type="Pfam" id="PF03457">
    <property type="entry name" value="HA"/>
    <property type="match status" value="3"/>
</dbReference>
<reference evidence="2 3" key="1">
    <citation type="submission" date="2012-04" db="EMBL/GenBank/DDBJ databases">
        <title>The Genome Sequence of Saprolegnia declina VS20.</title>
        <authorList>
            <consortium name="The Broad Institute Genome Sequencing Platform"/>
            <person name="Russ C."/>
            <person name="Nusbaum C."/>
            <person name="Tyler B."/>
            <person name="van West P."/>
            <person name="Dieguez-Uribeondo J."/>
            <person name="de Bruijn I."/>
            <person name="Tripathy S."/>
            <person name="Jiang R."/>
            <person name="Young S.K."/>
            <person name="Zeng Q."/>
            <person name="Gargeya S."/>
            <person name="Fitzgerald M."/>
            <person name="Haas B."/>
            <person name="Abouelleil A."/>
            <person name="Alvarado L."/>
            <person name="Arachchi H.M."/>
            <person name="Berlin A."/>
            <person name="Chapman S.B."/>
            <person name="Goldberg J."/>
            <person name="Griggs A."/>
            <person name="Gujja S."/>
            <person name="Hansen M."/>
            <person name="Howarth C."/>
            <person name="Imamovic A."/>
            <person name="Larimer J."/>
            <person name="McCowen C."/>
            <person name="Montmayeur A."/>
            <person name="Murphy C."/>
            <person name="Neiman D."/>
            <person name="Pearson M."/>
            <person name="Priest M."/>
            <person name="Roberts A."/>
            <person name="Saif S."/>
            <person name="Shea T."/>
            <person name="Sisk P."/>
            <person name="Sykes S."/>
            <person name="Wortman J."/>
            <person name="Nusbaum C."/>
            <person name="Birren B."/>
        </authorList>
    </citation>
    <scope>NUCLEOTIDE SEQUENCE [LARGE SCALE GENOMIC DNA]</scope>
    <source>
        <strain evidence="2 3">VS20</strain>
    </source>
</reference>
<feature type="domain" description="Helicase-associated" evidence="1">
    <location>
        <begin position="86"/>
        <end position="156"/>
    </location>
</feature>
<evidence type="ECO:0000313" key="2">
    <source>
        <dbReference type="EMBL" id="EQC37712.1"/>
    </source>
</evidence>
<dbReference type="VEuPathDB" id="FungiDB:SDRG_04739"/>
<dbReference type="GeneID" id="19945466"/>
<dbReference type="InParanoid" id="T0S4N9"/>
<accession>T0S4N9</accession>
<feature type="domain" description="Helicase-associated" evidence="1">
    <location>
        <begin position="392"/>
        <end position="461"/>
    </location>
</feature>
<dbReference type="OrthoDB" id="70932at2759"/>
<dbReference type="STRING" id="1156394.T0S4N9"/>
<gene>
    <name evidence="2" type="ORF">SDRG_04739</name>
</gene>
<dbReference type="InterPro" id="IPR005114">
    <property type="entry name" value="Helicase_assoc"/>
</dbReference>
<evidence type="ECO:0000259" key="1">
    <source>
        <dbReference type="Pfam" id="PF03457"/>
    </source>
</evidence>
<evidence type="ECO:0000313" key="3">
    <source>
        <dbReference type="Proteomes" id="UP000030762"/>
    </source>
</evidence>
<dbReference type="AlphaFoldDB" id="T0S4N9"/>